<sequence length="207" mass="22490">MATIDVFDINKKKVGEMELSDAVFNGDVREYLIHEAVKVQLANRRAGTVGVKTRSAVSGGGKKPYKQKGTGQARQGCIRAPHYVGGGVAFGPQAKVYSLSMNKKARKAAVRSALSMLYKENKLSVLDAFALPSISTKGFVGVLKAFELEKTLVVIDEPNANLELSARNVKDVKVLKTEHLNVFDIVKFNNIILTQSAVRKIEGALQS</sequence>
<dbReference type="InterPro" id="IPR013005">
    <property type="entry name" value="Ribosomal_uL4-like"/>
</dbReference>
<dbReference type="Gene3D" id="3.40.1370.10">
    <property type="match status" value="1"/>
</dbReference>
<keyword evidence="3 5" id="KW-0687">Ribonucleoprotein</keyword>
<keyword evidence="5" id="KW-0694">RNA-binding</keyword>
<dbReference type="SUPFAM" id="SSF52166">
    <property type="entry name" value="Ribosomal protein L4"/>
    <property type="match status" value="1"/>
</dbReference>
<dbReference type="HAMAP" id="MF_01328_B">
    <property type="entry name" value="Ribosomal_uL4_B"/>
    <property type="match status" value="1"/>
</dbReference>
<reference evidence="6 7" key="1">
    <citation type="submission" date="2021-03" db="EMBL/GenBank/DDBJ databases">
        <title>Geobacter metallireducens gen. nov. sp. nov., a microorganism capable of coupling the complete oxidation of organic compounds to the reduction of iron and other metals.</title>
        <authorList>
            <person name="Li Y."/>
        </authorList>
    </citation>
    <scope>NUCLEOTIDE SEQUENCE [LARGE SCALE GENOMIC DNA]</scope>
    <source>
        <strain evidence="6 7">Jerry-YX</strain>
    </source>
</reference>
<evidence type="ECO:0000256" key="3">
    <source>
        <dbReference type="ARBA" id="ARBA00023274"/>
    </source>
</evidence>
<evidence type="ECO:0000256" key="2">
    <source>
        <dbReference type="ARBA" id="ARBA00022980"/>
    </source>
</evidence>
<proteinExistence type="inferred from homology"/>
<dbReference type="NCBIfam" id="TIGR03953">
    <property type="entry name" value="rplD_bact"/>
    <property type="match status" value="1"/>
</dbReference>
<comment type="similarity">
    <text evidence="1 5">Belongs to the universal ribosomal protein uL4 family.</text>
</comment>
<dbReference type="EMBL" id="CP071382">
    <property type="protein sequence ID" value="QSV44275.1"/>
    <property type="molecule type" value="Genomic_DNA"/>
</dbReference>
<keyword evidence="7" id="KW-1185">Reference proteome</keyword>
<dbReference type="GO" id="GO:0005840">
    <property type="term" value="C:ribosome"/>
    <property type="evidence" value="ECO:0007669"/>
    <property type="project" value="UniProtKB-KW"/>
</dbReference>
<comment type="function">
    <text evidence="5">One of the primary rRNA binding proteins, this protein initially binds near the 5'-end of the 23S rRNA. It is important during the early stages of 50S assembly. It makes multiple contacts with different domains of the 23S rRNA in the assembled 50S subunit and ribosome.</text>
</comment>
<dbReference type="InterPro" id="IPR023574">
    <property type="entry name" value="Ribosomal_uL4_dom_sf"/>
</dbReference>
<dbReference type="PANTHER" id="PTHR10746:SF6">
    <property type="entry name" value="LARGE RIBOSOMAL SUBUNIT PROTEIN UL4M"/>
    <property type="match status" value="1"/>
</dbReference>
<organism evidence="6 7">
    <name type="scientific">Geobacter benzoatilyticus</name>
    <dbReference type="NCBI Taxonomy" id="2815309"/>
    <lineage>
        <taxon>Bacteria</taxon>
        <taxon>Pseudomonadati</taxon>
        <taxon>Thermodesulfobacteriota</taxon>
        <taxon>Desulfuromonadia</taxon>
        <taxon>Geobacterales</taxon>
        <taxon>Geobacteraceae</taxon>
        <taxon>Geobacter</taxon>
    </lineage>
</organism>
<keyword evidence="5" id="KW-0699">rRNA-binding</keyword>
<evidence type="ECO:0000256" key="1">
    <source>
        <dbReference type="ARBA" id="ARBA00010528"/>
    </source>
</evidence>
<keyword evidence="2 5" id="KW-0689">Ribosomal protein</keyword>
<dbReference type="Proteomes" id="UP000663651">
    <property type="component" value="Chromosome"/>
</dbReference>
<protein>
    <recommendedName>
        <fullName evidence="4 5">Large ribosomal subunit protein uL4</fullName>
    </recommendedName>
</protein>
<dbReference type="Pfam" id="PF00573">
    <property type="entry name" value="Ribosomal_L4"/>
    <property type="match status" value="1"/>
</dbReference>
<gene>
    <name evidence="5 6" type="primary">rplD</name>
    <name evidence="6" type="ORF">JZM60_08765</name>
</gene>
<name>A0ABX7PZN1_9BACT</name>
<comment type="subunit">
    <text evidence="5">Part of the 50S ribosomal subunit.</text>
</comment>
<evidence type="ECO:0000313" key="7">
    <source>
        <dbReference type="Proteomes" id="UP000663651"/>
    </source>
</evidence>
<evidence type="ECO:0000256" key="5">
    <source>
        <dbReference type="HAMAP-Rule" id="MF_01328"/>
    </source>
</evidence>
<dbReference type="InterPro" id="IPR002136">
    <property type="entry name" value="Ribosomal_uL4"/>
</dbReference>
<dbReference type="RefSeq" id="WP_207161857.1">
    <property type="nucleotide sequence ID" value="NZ_CP071382.1"/>
</dbReference>
<evidence type="ECO:0000313" key="6">
    <source>
        <dbReference type="EMBL" id="QSV44275.1"/>
    </source>
</evidence>
<accession>A0ABX7PZN1</accession>
<evidence type="ECO:0000256" key="4">
    <source>
        <dbReference type="ARBA" id="ARBA00035244"/>
    </source>
</evidence>
<dbReference type="PANTHER" id="PTHR10746">
    <property type="entry name" value="50S RIBOSOMAL PROTEIN L4"/>
    <property type="match status" value="1"/>
</dbReference>
<comment type="function">
    <text evidence="5">Forms part of the polypeptide exit tunnel.</text>
</comment>